<dbReference type="InterPro" id="IPR001242">
    <property type="entry name" value="Condensation_dom"/>
</dbReference>
<dbReference type="Pfam" id="PF00501">
    <property type="entry name" value="AMP-binding"/>
    <property type="match status" value="2"/>
</dbReference>
<dbReference type="InterPro" id="IPR000873">
    <property type="entry name" value="AMP-dep_synth/lig_dom"/>
</dbReference>
<dbReference type="Pfam" id="PF00550">
    <property type="entry name" value="PP-binding"/>
    <property type="match status" value="2"/>
</dbReference>
<dbReference type="InterPro" id="IPR020845">
    <property type="entry name" value="AMP-binding_CS"/>
</dbReference>
<reference evidence="6 7" key="1">
    <citation type="journal article" date="2016" name="Nat. Commun.">
        <title>Ectomycorrhizal ecology is imprinted in the genome of the dominant symbiotic fungus Cenococcum geophilum.</title>
        <authorList>
            <consortium name="DOE Joint Genome Institute"/>
            <person name="Peter M."/>
            <person name="Kohler A."/>
            <person name="Ohm R.A."/>
            <person name="Kuo A."/>
            <person name="Krutzmann J."/>
            <person name="Morin E."/>
            <person name="Arend M."/>
            <person name="Barry K.W."/>
            <person name="Binder M."/>
            <person name="Choi C."/>
            <person name="Clum A."/>
            <person name="Copeland A."/>
            <person name="Grisel N."/>
            <person name="Haridas S."/>
            <person name="Kipfer T."/>
            <person name="LaButti K."/>
            <person name="Lindquist E."/>
            <person name="Lipzen A."/>
            <person name="Maire R."/>
            <person name="Meier B."/>
            <person name="Mihaltcheva S."/>
            <person name="Molinier V."/>
            <person name="Murat C."/>
            <person name="Poggeler S."/>
            <person name="Quandt C.A."/>
            <person name="Sperisen C."/>
            <person name="Tritt A."/>
            <person name="Tisserant E."/>
            <person name="Crous P.W."/>
            <person name="Henrissat B."/>
            <person name="Nehls U."/>
            <person name="Egli S."/>
            <person name="Spatafora J.W."/>
            <person name="Grigoriev I.V."/>
            <person name="Martin F.M."/>
        </authorList>
    </citation>
    <scope>NUCLEOTIDE SEQUENCE [LARGE SCALE GENOMIC DNA]</scope>
    <source>
        <strain evidence="6 7">CBS 207.34</strain>
    </source>
</reference>
<gene>
    <name evidence="6" type="ORF">AOQ84DRAFT_419745</name>
</gene>
<dbReference type="PROSITE" id="PS00012">
    <property type="entry name" value="PHOSPHOPANTETHEINE"/>
    <property type="match status" value="1"/>
</dbReference>
<dbReference type="FunFam" id="3.30.559.30:FF:000003">
    <property type="entry name" value="Nonribosomal peptide synthase SidD"/>
    <property type="match status" value="1"/>
</dbReference>
<dbReference type="Proteomes" id="UP000250140">
    <property type="component" value="Unassembled WGS sequence"/>
</dbReference>
<accession>A0A8E2JX53</accession>
<dbReference type="GO" id="GO:0016874">
    <property type="term" value="F:ligase activity"/>
    <property type="evidence" value="ECO:0007669"/>
    <property type="project" value="UniProtKB-KW"/>
</dbReference>
<dbReference type="CDD" id="cd19545">
    <property type="entry name" value="FUM14_C_NRPS-like"/>
    <property type="match status" value="1"/>
</dbReference>
<sequence length="2377" mass="261078">MAIGWKTQAGEFWERAFADVQAPQFPTVPPTHIPAPRATSEHDIRGIRWPSKITQSALLQAACSLLVSQYTNSCDVVFGATLTEIEKATIPVRVQLDWTSSLQKLVDGIQKYMIDASSHDVRLSHSALRRICRLNAGAEQASRFQLLLAVQTTGTQIKYDHGAKDHAMIIFCSINDEGLVLRLQYDPAILDSIQAQRMIFQIEHILRQLCILDHHTTKLDEIETTSTYDIEQIWSWNAAVPETVNSCVYDLIARRTEEQPDKVAVNAWDGMLTYKELGEKVTWLASWLVQCPDFTGPECVVPVCFEKSVWTTITILAIAKAGGTFIVLDPDQPRTRLITIMQDLNAKFLLCTNTTAEFAGTLAARVYVIDSTLMPATMLDSALPNGKISQHDRSNQVRPSNILYVVYTSGSTGTPKGALISHANLCSAAIYQAAALGFNKETRSFDYSSYSFDAYIFNTFYTLIAGGCLCVPSDTDRVNDIGSTIQAMKVNFVQLTPSVARLLDPKSLPDVHTLILTGEKLSKSDLEPWLGRINVTNAYGPSECTIMCAANVNIAESADAHKIGAGLGCVLWICDPVNNSRLAPIGAIGEVMIEGPIVGQGYLNDPAKTESTQICNPPWLVKGPKAGTGRKSLVFRTGDLARYNSDGSLSIVGRADTQIKLHGQRIETSEIEYYIRQILAESCECVVEVVEIISRSQQLLCFLRGGNRHDLPNMVTRIKDGLAEVLPRYMIPTVFLAIDQIPMTASGKIDRRRLKQIGAAAPHGSLIDGRVTLSDNIREPHTESELVLQQLWTDILGNHGSPIGVDESFFRRGGDSIAAMKLVAIARQRGYWLTVDTIFRKPRLSDMAVELSEQLCLSPEISVTRVPPFSLIPRNFRKDVALEAIAKFCKVEVSDIEDLYPASPLQEGMLAVTAKKANNFIMQKSMILGPSIDVERMRVAWREVLAAVPILRTRFVDVPDIGLLQVVVKAPVAWQAFESAKTNLQVQELRSLHLGGPTAQLASVALDERRSAFTLIIHHALYDAWSIDLVMQELGRAYAGHGINNLVPYSVFIKHLTGIDTKLAEKFWAETLASVEAPQFPALPSSRHQPVATMTFDHHVQDIRWPSSNITPSTLLRAACSILISQYTNSSDVVFGATTIGRQAPIAEIERVVGPTIATVPVRVQLDWNSNVDRLLRAIQMHAVEAIRFEHFGISRIRRLNPGAEQACQFQLLLVIQPPEGKKAKNGLFEQDEEDESIHAFSTHALMIVCFLQPNGVLFRFSFDTTVIATSEAQRMAQQLEHIVKQLCTIDHKANLADIPVSEGDKEQIWSWNSIVPEGVDACVHSLIESVAREQPDATAISAWDGELTYRELMQRVTELAHYLQGQGVGPEFLVPICFAKSVWAPVAMLGVILAGGVGVALDPSQPGERLKAIVSQTRSHIILSSAQTISLAHNLASNVVVVNAEFFYGMQVSATEIKSDVRGQNALFIVFTSGSTGTPKGVVITHSNFSSALKHQTEIFGMQKSTRVLDFASYTFDVAWFNVLHTLSVGACLCIPSDVDRKDNLVETIKKLNANYLFLTPSLGRHLDSASAPTLKDLIVGAEPVGRDDISGWSSDVRIRIGYGPAECTVMSNVALLQGGIPNEIDTGPGYGLNCWVVSCLQKGVLAPIGAIGELWLEGPLIGRGYLEDAEKTSVAFINDPPWLAEGSASYTGRKGLVYKSGDLAKYTSQGSVVIVGRKDAQVKIRGQRVELGEIETNARRFLPDKPQLAAEVVIPKGRKIPMLVLFIVSKRLDEACVATITQSLASLLPTYMVPSAIVPISSIPMTSTGKVNRKQLRQVGASMSIREFFASSSSGTHDAAPKREPTTAVETQLRQMWADILELPPPMIGLDDNFLQIGGDSVLAMRLAGIAHEQGLSISVASIFRHPQLANMAQAISTTAASKIDSERNNGAVNGIITNGAVNGFNEAPPPSVNREILSQLSWPEEKVLQILPATEFQQHCVECSLLRPRAEWGYFSVTLDYHVDLQRLKDACSALYQVIEIFRTVFAVVKGKTFQVVLKEVVPSITVSEVGESLDSATKTFCKRDLNEVLDLTVSFTAFNIIQSKTEDKTRLVMRMSHAHYDGISLSKIAAVIGALYDRTPTQSLSPFSLFAHFSAQSTSQNYQYWRTLLEGSSMTFLNQIQKSFPKEAISGERVKLQVTVPLPKPPIVATAATVFTASWGLTLSHFLNSRDIVFGRLVSGRNSLNGRHNDVVGPCINFAPVRMIVDEQVNLMTLLRTLQDQLINSIQHETVSLTDIVNQCTDWPWNTKFGSIAQYQNIEDEPFFSIAGGNVQFASIHDSGEADAPGPPKLLAIPVGSQCRLELSVPKNICAIGKAQELLDLVCKYFKMFEELS</sequence>
<dbReference type="FunFam" id="3.40.50.12780:FF:000014">
    <property type="entry name" value="Nonribosomal peptide synthetase 1"/>
    <property type="match status" value="1"/>
</dbReference>
<evidence type="ECO:0000256" key="1">
    <source>
        <dbReference type="ARBA" id="ARBA00022450"/>
    </source>
</evidence>
<dbReference type="SUPFAM" id="SSF47336">
    <property type="entry name" value="ACP-like"/>
    <property type="match status" value="2"/>
</dbReference>
<dbReference type="FunFam" id="3.30.300.30:FF:000015">
    <property type="entry name" value="Nonribosomal peptide synthase SidD"/>
    <property type="match status" value="1"/>
</dbReference>
<dbReference type="GO" id="GO:0043041">
    <property type="term" value="P:amino acid activation for nonribosomal peptide biosynthetic process"/>
    <property type="evidence" value="ECO:0007669"/>
    <property type="project" value="TreeGrafter"/>
</dbReference>
<dbReference type="FunFam" id="1.10.1200.10:FF:000005">
    <property type="entry name" value="Nonribosomal peptide synthetase 1"/>
    <property type="match status" value="2"/>
</dbReference>
<dbReference type="SUPFAM" id="SSF52777">
    <property type="entry name" value="CoA-dependent acyltransferases"/>
    <property type="match status" value="5"/>
</dbReference>
<dbReference type="InterPro" id="IPR045851">
    <property type="entry name" value="AMP-bd_C_sf"/>
</dbReference>
<comment type="similarity">
    <text evidence="4">Belongs to the NRP synthetase family.</text>
</comment>
<proteinExistence type="inferred from homology"/>
<dbReference type="InterPro" id="IPR009081">
    <property type="entry name" value="PP-bd_ACP"/>
</dbReference>
<dbReference type="EMBL" id="KV748880">
    <property type="protein sequence ID" value="OCL12422.1"/>
    <property type="molecule type" value="Genomic_DNA"/>
</dbReference>
<keyword evidence="1" id="KW-0596">Phosphopantetheine</keyword>
<dbReference type="SUPFAM" id="SSF56801">
    <property type="entry name" value="Acetyl-CoA synthetase-like"/>
    <property type="match status" value="2"/>
</dbReference>
<dbReference type="PANTHER" id="PTHR45527">
    <property type="entry name" value="NONRIBOSOMAL PEPTIDE SYNTHETASE"/>
    <property type="match status" value="1"/>
</dbReference>
<evidence type="ECO:0000256" key="2">
    <source>
        <dbReference type="ARBA" id="ARBA00022553"/>
    </source>
</evidence>
<protein>
    <submittedName>
        <fullName evidence="6">Acetyl-CoA synthetase-like protein</fullName>
    </submittedName>
</protein>
<keyword evidence="7" id="KW-1185">Reference proteome</keyword>
<dbReference type="PANTHER" id="PTHR45527:SF3">
    <property type="entry name" value="SIDEROPHORE SYNTHETASE (EUROFUNG)"/>
    <property type="match status" value="1"/>
</dbReference>
<dbReference type="InterPro" id="IPR023213">
    <property type="entry name" value="CAT-like_dom_sf"/>
</dbReference>
<dbReference type="InterPro" id="IPR036736">
    <property type="entry name" value="ACP-like_sf"/>
</dbReference>
<evidence type="ECO:0000313" key="7">
    <source>
        <dbReference type="Proteomes" id="UP000250140"/>
    </source>
</evidence>
<dbReference type="GO" id="GO:0031177">
    <property type="term" value="F:phosphopantetheine binding"/>
    <property type="evidence" value="ECO:0007669"/>
    <property type="project" value="InterPro"/>
</dbReference>
<dbReference type="CDD" id="cd05918">
    <property type="entry name" value="A_NRPS_SidN3_like"/>
    <property type="match status" value="2"/>
</dbReference>
<dbReference type="Gene3D" id="3.30.300.30">
    <property type="match status" value="2"/>
</dbReference>
<organism evidence="6 7">
    <name type="scientific">Glonium stellatum</name>
    <dbReference type="NCBI Taxonomy" id="574774"/>
    <lineage>
        <taxon>Eukaryota</taxon>
        <taxon>Fungi</taxon>
        <taxon>Dikarya</taxon>
        <taxon>Ascomycota</taxon>
        <taxon>Pezizomycotina</taxon>
        <taxon>Dothideomycetes</taxon>
        <taxon>Pleosporomycetidae</taxon>
        <taxon>Gloniales</taxon>
        <taxon>Gloniaceae</taxon>
        <taxon>Glonium</taxon>
    </lineage>
</organism>
<dbReference type="InterPro" id="IPR006162">
    <property type="entry name" value="Ppantetheine_attach_site"/>
</dbReference>
<evidence type="ECO:0000259" key="5">
    <source>
        <dbReference type="PROSITE" id="PS50075"/>
    </source>
</evidence>
<name>A0A8E2JX53_9PEZI</name>
<dbReference type="Pfam" id="PF00668">
    <property type="entry name" value="Condensation"/>
    <property type="match status" value="2"/>
</dbReference>
<dbReference type="Gene3D" id="3.30.559.10">
    <property type="entry name" value="Chloramphenicol acetyltransferase-like domain"/>
    <property type="match status" value="2"/>
</dbReference>
<dbReference type="GO" id="GO:0044550">
    <property type="term" value="P:secondary metabolite biosynthetic process"/>
    <property type="evidence" value="ECO:0007669"/>
    <property type="project" value="TreeGrafter"/>
</dbReference>
<evidence type="ECO:0000256" key="3">
    <source>
        <dbReference type="ARBA" id="ARBA00022598"/>
    </source>
</evidence>
<keyword evidence="3" id="KW-0436">Ligase</keyword>
<keyword evidence="2" id="KW-0597">Phosphoprotein</keyword>
<evidence type="ECO:0000256" key="4">
    <source>
        <dbReference type="ARBA" id="ARBA00029454"/>
    </source>
</evidence>
<feature type="domain" description="Carrier" evidence="5">
    <location>
        <begin position="779"/>
        <end position="855"/>
    </location>
</feature>
<evidence type="ECO:0000313" key="6">
    <source>
        <dbReference type="EMBL" id="OCL12422.1"/>
    </source>
</evidence>
<dbReference type="InterPro" id="IPR042099">
    <property type="entry name" value="ANL_N_sf"/>
</dbReference>
<dbReference type="PROSITE" id="PS00455">
    <property type="entry name" value="AMP_BINDING"/>
    <property type="match status" value="2"/>
</dbReference>
<feature type="domain" description="Carrier" evidence="5">
    <location>
        <begin position="1846"/>
        <end position="1922"/>
    </location>
</feature>
<dbReference type="InterPro" id="IPR020806">
    <property type="entry name" value="PKS_PP-bd"/>
</dbReference>
<dbReference type="SMART" id="SM00823">
    <property type="entry name" value="PKS_PP"/>
    <property type="match status" value="2"/>
</dbReference>
<dbReference type="Gene3D" id="3.40.50.12780">
    <property type="entry name" value="N-terminal domain of ligase-like"/>
    <property type="match status" value="2"/>
</dbReference>
<dbReference type="Gene3D" id="3.30.559.30">
    <property type="entry name" value="Nonribosomal peptide synthetase, condensation domain"/>
    <property type="match status" value="3"/>
</dbReference>
<dbReference type="OrthoDB" id="416786at2759"/>
<dbReference type="Gene3D" id="1.10.1200.10">
    <property type="entry name" value="ACP-like"/>
    <property type="match status" value="2"/>
</dbReference>
<dbReference type="PROSITE" id="PS50075">
    <property type="entry name" value="CARRIER"/>
    <property type="match status" value="2"/>
</dbReference>
<dbReference type="GO" id="GO:0005737">
    <property type="term" value="C:cytoplasm"/>
    <property type="evidence" value="ECO:0007669"/>
    <property type="project" value="TreeGrafter"/>
</dbReference>